<evidence type="ECO:0000256" key="2">
    <source>
        <dbReference type="ARBA" id="ARBA00023015"/>
    </source>
</evidence>
<dbReference type="InterPro" id="IPR036388">
    <property type="entry name" value="WH-like_DNA-bd_sf"/>
</dbReference>
<dbReference type="Gene3D" id="1.10.10.10">
    <property type="entry name" value="Winged helix-like DNA-binding domain superfamily/Winged helix DNA-binding domain"/>
    <property type="match status" value="1"/>
</dbReference>
<evidence type="ECO:0000256" key="5">
    <source>
        <dbReference type="ARBA" id="ARBA00023163"/>
    </source>
</evidence>
<dbReference type="Gene3D" id="1.10.1740.10">
    <property type="match status" value="1"/>
</dbReference>
<comment type="caution">
    <text evidence="7">The sequence shown here is derived from an EMBL/GenBank/DDBJ whole genome shotgun (WGS) entry which is preliminary data.</text>
</comment>
<dbReference type="InterPro" id="IPR013325">
    <property type="entry name" value="RNA_pol_sigma_r2"/>
</dbReference>
<name>W4LZ38_ENTF1</name>
<gene>
    <name evidence="7" type="ORF">ETSY1_00850</name>
</gene>
<dbReference type="HOGENOM" id="CLU_805826_0_0_7"/>
<dbReference type="SUPFAM" id="SSF88946">
    <property type="entry name" value="Sigma2 domain of RNA polymerase sigma factors"/>
    <property type="match status" value="1"/>
</dbReference>
<evidence type="ECO:0000256" key="1">
    <source>
        <dbReference type="ARBA" id="ARBA00010641"/>
    </source>
</evidence>
<dbReference type="GO" id="GO:0003677">
    <property type="term" value="F:DNA binding"/>
    <property type="evidence" value="ECO:0007669"/>
    <property type="project" value="UniProtKB-KW"/>
</dbReference>
<dbReference type="InterPro" id="IPR013324">
    <property type="entry name" value="RNA_pol_sigma_r3/r4-like"/>
</dbReference>
<evidence type="ECO:0000313" key="8">
    <source>
        <dbReference type="Proteomes" id="UP000019141"/>
    </source>
</evidence>
<evidence type="ECO:0000256" key="3">
    <source>
        <dbReference type="ARBA" id="ARBA00023082"/>
    </source>
</evidence>
<comment type="similarity">
    <text evidence="1">Belongs to the sigma-70 factor family. ECF subfamily.</text>
</comment>
<dbReference type="EMBL" id="AZHW01000067">
    <property type="protein sequence ID" value="ETX03200.1"/>
    <property type="molecule type" value="Genomic_DNA"/>
</dbReference>
<sequence>MSHLYEKYDHLRIDAINFKIDDLILLERFIQGDEGAFWVIWLKYREEFLNNYCVRWLNGNWEESEDVLSAASIKAFQVLPHHASKIIHVKSWLLRLIYNQCMDIHRIHKKRKILSNDIKTMRTSQEVIPLNISSPEDKLIQQEMHERVKDGIAQLPPKLQEISSLRFLLGLPSCTIADQLYLSPENVRKRIQQARNLLQEILRVPIRQGQSPEVISSPESQQPLSASGQVYRCEHADPRYQMITPRNRALRVIPIRHHGIELCVQVAIDHKPARQQQKLDTLREYVKRHPRGWKKHIMLADILYLAGVWEESIIRYKQVINKNVYCLGAHLRLGEMYHTLLQKK</sequence>
<organism evidence="7 8">
    <name type="scientific">Entotheonella factor</name>
    <dbReference type="NCBI Taxonomy" id="1429438"/>
    <lineage>
        <taxon>Bacteria</taxon>
        <taxon>Pseudomonadati</taxon>
        <taxon>Nitrospinota/Tectimicrobiota group</taxon>
        <taxon>Candidatus Tectimicrobiota</taxon>
        <taxon>Candidatus Entotheonellia</taxon>
        <taxon>Candidatus Entotheonellales</taxon>
        <taxon>Candidatus Entotheonellaceae</taxon>
        <taxon>Candidatus Entotheonella</taxon>
    </lineage>
</organism>
<dbReference type="PANTHER" id="PTHR43133">
    <property type="entry name" value="RNA POLYMERASE ECF-TYPE SIGMA FACTO"/>
    <property type="match status" value="1"/>
</dbReference>
<evidence type="ECO:0000256" key="4">
    <source>
        <dbReference type="ARBA" id="ARBA00023125"/>
    </source>
</evidence>
<dbReference type="Pfam" id="PF08281">
    <property type="entry name" value="Sigma70_r4_2"/>
    <property type="match status" value="1"/>
</dbReference>
<keyword evidence="2" id="KW-0805">Transcription regulation</keyword>
<dbReference type="InterPro" id="IPR014284">
    <property type="entry name" value="RNA_pol_sigma-70_dom"/>
</dbReference>
<dbReference type="NCBIfam" id="TIGR02937">
    <property type="entry name" value="sigma70-ECF"/>
    <property type="match status" value="1"/>
</dbReference>
<evidence type="ECO:0000313" key="7">
    <source>
        <dbReference type="EMBL" id="ETX03200.1"/>
    </source>
</evidence>
<dbReference type="Proteomes" id="UP000019141">
    <property type="component" value="Unassembled WGS sequence"/>
</dbReference>
<reference evidence="7 8" key="1">
    <citation type="journal article" date="2014" name="Nature">
        <title>An environmental bacterial taxon with a large and distinct metabolic repertoire.</title>
        <authorList>
            <person name="Wilson M.C."/>
            <person name="Mori T."/>
            <person name="Ruckert C."/>
            <person name="Uria A.R."/>
            <person name="Helf M.J."/>
            <person name="Takada K."/>
            <person name="Gernert C."/>
            <person name="Steffens U.A."/>
            <person name="Heycke N."/>
            <person name="Schmitt S."/>
            <person name="Rinke C."/>
            <person name="Helfrich E.J."/>
            <person name="Brachmann A.O."/>
            <person name="Gurgui C."/>
            <person name="Wakimoto T."/>
            <person name="Kracht M."/>
            <person name="Crusemann M."/>
            <person name="Hentschel U."/>
            <person name="Abe I."/>
            <person name="Matsunaga S."/>
            <person name="Kalinowski J."/>
            <person name="Takeyama H."/>
            <person name="Piel J."/>
        </authorList>
    </citation>
    <scope>NUCLEOTIDE SEQUENCE [LARGE SCALE GENOMIC DNA]</scope>
    <source>
        <strain evidence="8">TSY1</strain>
    </source>
</reference>
<keyword evidence="5" id="KW-0804">Transcription</keyword>
<dbReference type="InterPro" id="IPR039425">
    <property type="entry name" value="RNA_pol_sigma-70-like"/>
</dbReference>
<dbReference type="SUPFAM" id="SSF88659">
    <property type="entry name" value="Sigma3 and sigma4 domains of RNA polymerase sigma factors"/>
    <property type="match status" value="1"/>
</dbReference>
<proteinExistence type="inferred from homology"/>
<keyword evidence="4" id="KW-0238">DNA-binding</keyword>
<keyword evidence="3" id="KW-0731">Sigma factor</keyword>
<accession>W4LZ38</accession>
<evidence type="ECO:0000259" key="6">
    <source>
        <dbReference type="Pfam" id="PF08281"/>
    </source>
</evidence>
<dbReference type="GO" id="GO:0006352">
    <property type="term" value="P:DNA-templated transcription initiation"/>
    <property type="evidence" value="ECO:0007669"/>
    <property type="project" value="InterPro"/>
</dbReference>
<dbReference type="InterPro" id="IPR013249">
    <property type="entry name" value="RNA_pol_sigma70_r4_t2"/>
</dbReference>
<dbReference type="AlphaFoldDB" id="W4LZ38"/>
<dbReference type="PANTHER" id="PTHR43133:SF8">
    <property type="entry name" value="RNA POLYMERASE SIGMA FACTOR HI_1459-RELATED"/>
    <property type="match status" value="1"/>
</dbReference>
<feature type="domain" description="RNA polymerase sigma factor 70 region 4 type 2" evidence="6">
    <location>
        <begin position="147"/>
        <end position="196"/>
    </location>
</feature>
<keyword evidence="8" id="KW-1185">Reference proteome</keyword>
<dbReference type="GO" id="GO:0016987">
    <property type="term" value="F:sigma factor activity"/>
    <property type="evidence" value="ECO:0007669"/>
    <property type="project" value="UniProtKB-KW"/>
</dbReference>
<protein>
    <recommendedName>
        <fullName evidence="6">RNA polymerase sigma factor 70 region 4 type 2 domain-containing protein</fullName>
    </recommendedName>
</protein>